<organism evidence="2 3">
    <name type="scientific">Lasiosphaeria miniovina</name>
    <dbReference type="NCBI Taxonomy" id="1954250"/>
    <lineage>
        <taxon>Eukaryota</taxon>
        <taxon>Fungi</taxon>
        <taxon>Dikarya</taxon>
        <taxon>Ascomycota</taxon>
        <taxon>Pezizomycotina</taxon>
        <taxon>Sordariomycetes</taxon>
        <taxon>Sordariomycetidae</taxon>
        <taxon>Sordariales</taxon>
        <taxon>Lasiosphaeriaceae</taxon>
        <taxon>Lasiosphaeria</taxon>
    </lineage>
</organism>
<dbReference type="EMBL" id="JAUIRO010000001">
    <property type="protein sequence ID" value="KAK0734992.1"/>
    <property type="molecule type" value="Genomic_DNA"/>
</dbReference>
<protein>
    <submittedName>
        <fullName evidence="2">Uncharacterized protein</fullName>
    </submittedName>
</protein>
<proteinExistence type="predicted"/>
<name>A0AA40EE30_9PEZI</name>
<sequence>MMESIQLAQMLADLSDLNTAQEAQAAVALVNANKAAALSGPTSSPAAASDPTKMSSTGVDQAPVRPGQRHHQRVGSTSSIISRTASPAKFDRFGRRIMTPPMTRTNSSQGSIPGTPRREAAEVSSSAQSRARSTDTCTYTCTRHYHTPIASALLDHICHAPEQHILKSAWTKQPEDDVDRANSLMALYDIRNKLKEQDNTSLNKLREKILALQQTRQQAEKRESGGGGGSSSEGRQSRFAYPKSSA</sequence>
<keyword evidence="3" id="KW-1185">Reference proteome</keyword>
<dbReference type="GeneID" id="85328019"/>
<feature type="region of interest" description="Disordered" evidence="1">
    <location>
        <begin position="38"/>
        <end position="79"/>
    </location>
</feature>
<feature type="region of interest" description="Disordered" evidence="1">
    <location>
        <begin position="98"/>
        <end position="129"/>
    </location>
</feature>
<accession>A0AA40EE30</accession>
<evidence type="ECO:0000313" key="3">
    <source>
        <dbReference type="Proteomes" id="UP001172101"/>
    </source>
</evidence>
<feature type="region of interest" description="Disordered" evidence="1">
    <location>
        <begin position="211"/>
        <end position="246"/>
    </location>
</feature>
<feature type="compositionally biased region" description="Polar residues" evidence="1">
    <location>
        <begin position="40"/>
        <end position="59"/>
    </location>
</feature>
<dbReference type="AlphaFoldDB" id="A0AA40EE30"/>
<dbReference type="RefSeq" id="XP_060303869.1">
    <property type="nucleotide sequence ID" value="XM_060444749.1"/>
</dbReference>
<comment type="caution">
    <text evidence="2">The sequence shown here is derived from an EMBL/GenBank/DDBJ whole genome shotgun (WGS) entry which is preliminary data.</text>
</comment>
<dbReference type="Proteomes" id="UP001172101">
    <property type="component" value="Unassembled WGS sequence"/>
</dbReference>
<reference evidence="2" key="1">
    <citation type="submission" date="2023-06" db="EMBL/GenBank/DDBJ databases">
        <title>Genome-scale phylogeny and comparative genomics of the fungal order Sordariales.</title>
        <authorList>
            <consortium name="Lawrence Berkeley National Laboratory"/>
            <person name="Hensen N."/>
            <person name="Bonometti L."/>
            <person name="Westerberg I."/>
            <person name="Brannstrom I.O."/>
            <person name="Guillou S."/>
            <person name="Cros-Aarteil S."/>
            <person name="Calhoun S."/>
            <person name="Haridas S."/>
            <person name="Kuo A."/>
            <person name="Mondo S."/>
            <person name="Pangilinan J."/>
            <person name="Riley R."/>
            <person name="LaButti K."/>
            <person name="Andreopoulos B."/>
            <person name="Lipzen A."/>
            <person name="Chen C."/>
            <person name="Yanf M."/>
            <person name="Daum C."/>
            <person name="Ng V."/>
            <person name="Clum A."/>
            <person name="Steindorff A."/>
            <person name="Ohm R."/>
            <person name="Martin F."/>
            <person name="Silar P."/>
            <person name="Natvig D."/>
            <person name="Lalanne C."/>
            <person name="Gautier V."/>
            <person name="Ament-velasquez S.L."/>
            <person name="Kruys A."/>
            <person name="Hutchinson M.I."/>
            <person name="Powell A.J."/>
            <person name="Barry K."/>
            <person name="Miller A.N."/>
            <person name="Grigoriev I.V."/>
            <person name="Debuchy R."/>
            <person name="Gladieux P."/>
            <person name="Thoren M.H."/>
            <person name="Johannesson H."/>
        </authorList>
    </citation>
    <scope>NUCLEOTIDE SEQUENCE</scope>
    <source>
        <strain evidence="2">SMH2392-1A</strain>
    </source>
</reference>
<gene>
    <name evidence="2" type="ORF">B0T26DRAFT_746825</name>
</gene>
<evidence type="ECO:0000313" key="2">
    <source>
        <dbReference type="EMBL" id="KAK0734992.1"/>
    </source>
</evidence>
<feature type="compositionally biased region" description="Polar residues" evidence="1">
    <location>
        <begin position="102"/>
        <end position="112"/>
    </location>
</feature>
<evidence type="ECO:0000256" key="1">
    <source>
        <dbReference type="SAM" id="MobiDB-lite"/>
    </source>
</evidence>